<name>A0ABY4V6E0_9GAMM</name>
<organism evidence="1 2">
    <name type="scientific">Microbulbifer variabilis</name>
    <dbReference type="NCBI Taxonomy" id="266805"/>
    <lineage>
        <taxon>Bacteria</taxon>
        <taxon>Pseudomonadati</taxon>
        <taxon>Pseudomonadota</taxon>
        <taxon>Gammaproteobacteria</taxon>
        <taxon>Cellvibrionales</taxon>
        <taxon>Microbulbiferaceae</taxon>
        <taxon>Microbulbifer</taxon>
    </lineage>
</organism>
<reference evidence="1" key="1">
    <citation type="submission" date="2022-02" db="EMBL/GenBank/DDBJ databases">
        <title>Coral-associated bacteria.</title>
        <authorList>
            <person name="Tang K."/>
            <person name="Wang X."/>
        </authorList>
    </citation>
    <scope>NUCLEOTIDE SEQUENCE</scope>
    <source>
        <strain evidence="1">SCSIO 43006</strain>
    </source>
</reference>
<dbReference type="Proteomes" id="UP001055658">
    <property type="component" value="Chromosome"/>
</dbReference>
<accession>A0ABY4V6E0</accession>
<sequence>MIDSKENPVEWSQLMSDLEDAHEHLGVLIKEMGSKGSVDIEGYSIDIAHIYAHLNRAWNSRDFKGEMSESQWEEFRSFPSDLEPIA</sequence>
<gene>
    <name evidence="1" type="ORF">MJO52_12200</name>
</gene>
<dbReference type="EMBL" id="CP092418">
    <property type="protein sequence ID" value="USD19843.1"/>
    <property type="molecule type" value="Genomic_DNA"/>
</dbReference>
<dbReference type="RefSeq" id="WP_252081936.1">
    <property type="nucleotide sequence ID" value="NZ_CP092418.1"/>
</dbReference>
<keyword evidence="2" id="KW-1185">Reference proteome</keyword>
<evidence type="ECO:0000313" key="2">
    <source>
        <dbReference type="Proteomes" id="UP001055658"/>
    </source>
</evidence>
<proteinExistence type="predicted"/>
<evidence type="ECO:0000313" key="1">
    <source>
        <dbReference type="EMBL" id="USD19843.1"/>
    </source>
</evidence>
<protein>
    <submittedName>
        <fullName evidence="1">Uncharacterized protein</fullName>
    </submittedName>
</protein>